<keyword evidence="5" id="KW-1185">Reference proteome</keyword>
<dbReference type="Gene3D" id="2.40.50.100">
    <property type="match status" value="1"/>
</dbReference>
<feature type="domain" description="CzcB-like barrel-sandwich hybrid" evidence="3">
    <location>
        <begin position="49"/>
        <end position="213"/>
    </location>
</feature>
<sequence length="352" mass="38642">MKFLKILLPVSLIAGLTAGVFYLKQQEQGSAVEIEGIAACNGRLEMKRVDVASLYAGRVDTVAVDRGQQVHKGDVLAVLSSSVTEAQVKSVTAQKKRALETISKIDSRLRQADEEIRLAAIELNDAQNLRRDSLISQTELERRMTALSTRKESKEVLLKEKQEALYETGRIDALLEEAKSRNDDMTVRAPFDGVVEYRLAEPGNVVGAGGRVVSMLDPTDVTLDVFLPTSEAARVKVGDEARIAIDGIDTVIPAKVDYVADDAQFTPKYVETREERAKLLFKVTLRIPEEITRTNYRMLKGGMPSVGYVNYAGAPWPDYLSVKNGMTEIKNGRDESAAAAHTVPDTAGTENQ</sequence>
<keyword evidence="1" id="KW-0175">Coiled coil</keyword>
<dbReference type="EMBL" id="FOXF01000033">
    <property type="protein sequence ID" value="SFP53022.1"/>
    <property type="molecule type" value="Genomic_DNA"/>
</dbReference>
<protein>
    <submittedName>
        <fullName evidence="4">HlyD family secretion protein</fullName>
    </submittedName>
</protein>
<dbReference type="PANTHER" id="PTHR30438:SF2">
    <property type="entry name" value="MEMBRANE PROTEIN"/>
    <property type="match status" value="1"/>
</dbReference>
<feature type="region of interest" description="Disordered" evidence="2">
    <location>
        <begin position="333"/>
        <end position="352"/>
    </location>
</feature>
<evidence type="ECO:0000256" key="2">
    <source>
        <dbReference type="SAM" id="MobiDB-lite"/>
    </source>
</evidence>
<accession>A0A662ZID7</accession>
<dbReference type="Gene3D" id="2.40.30.170">
    <property type="match status" value="1"/>
</dbReference>
<name>A0A662ZID7_9GAMM</name>
<gene>
    <name evidence="4" type="ORF">SAMN02910344_01637</name>
</gene>
<evidence type="ECO:0000313" key="5">
    <source>
        <dbReference type="Proteomes" id="UP000243745"/>
    </source>
</evidence>
<feature type="coiled-coil region" evidence="1">
    <location>
        <begin position="95"/>
        <end position="129"/>
    </location>
</feature>
<organism evidence="4 5">
    <name type="scientific">Ruminobacter amylophilus</name>
    <dbReference type="NCBI Taxonomy" id="867"/>
    <lineage>
        <taxon>Bacteria</taxon>
        <taxon>Pseudomonadati</taxon>
        <taxon>Pseudomonadota</taxon>
        <taxon>Gammaproteobacteria</taxon>
        <taxon>Aeromonadales</taxon>
        <taxon>Succinivibrionaceae</taxon>
        <taxon>Ruminobacter</taxon>
    </lineage>
</organism>
<dbReference type="GO" id="GO:0005886">
    <property type="term" value="C:plasma membrane"/>
    <property type="evidence" value="ECO:0007669"/>
    <property type="project" value="TreeGrafter"/>
</dbReference>
<evidence type="ECO:0000313" key="4">
    <source>
        <dbReference type="EMBL" id="SFP53022.1"/>
    </source>
</evidence>
<evidence type="ECO:0000256" key="1">
    <source>
        <dbReference type="SAM" id="Coils"/>
    </source>
</evidence>
<dbReference type="AlphaFoldDB" id="A0A662ZID7"/>
<dbReference type="Gene3D" id="1.10.287.470">
    <property type="entry name" value="Helix hairpin bin"/>
    <property type="match status" value="1"/>
</dbReference>
<dbReference type="Proteomes" id="UP000243745">
    <property type="component" value="Unassembled WGS sequence"/>
</dbReference>
<dbReference type="PANTHER" id="PTHR30438">
    <property type="entry name" value="36 KDA ANTIGEN-RELATED"/>
    <property type="match status" value="1"/>
</dbReference>
<dbReference type="InterPro" id="IPR058647">
    <property type="entry name" value="BSH_CzcB-like"/>
</dbReference>
<reference evidence="4 5" key="1">
    <citation type="submission" date="2016-10" db="EMBL/GenBank/DDBJ databases">
        <authorList>
            <person name="Varghese N."/>
            <person name="Submissions S."/>
        </authorList>
    </citation>
    <scope>NUCLEOTIDE SEQUENCE [LARGE SCALE GENOMIC DNA]</scope>
    <source>
        <strain evidence="4 5">DSM 1361</strain>
    </source>
</reference>
<dbReference type="Pfam" id="PF25973">
    <property type="entry name" value="BSH_CzcB"/>
    <property type="match status" value="1"/>
</dbReference>
<dbReference type="OrthoDB" id="9778236at2"/>
<dbReference type="RefSeq" id="WP_093142691.1">
    <property type="nucleotide sequence ID" value="NZ_FOXF01000033.1"/>
</dbReference>
<proteinExistence type="predicted"/>
<dbReference type="SUPFAM" id="SSF111369">
    <property type="entry name" value="HlyD-like secretion proteins"/>
    <property type="match status" value="1"/>
</dbReference>
<evidence type="ECO:0000259" key="3">
    <source>
        <dbReference type="Pfam" id="PF25973"/>
    </source>
</evidence>